<proteinExistence type="predicted"/>
<reference evidence="2 3" key="2">
    <citation type="submission" date="2017-06" db="EMBL/GenBank/DDBJ databases">
        <authorList>
            <person name="Kim H.J."/>
            <person name="Triplett B.A."/>
        </authorList>
    </citation>
    <scope>NUCLEOTIDE SEQUENCE [LARGE SCALE GENOMIC DNA]</scope>
    <source>
        <strain evidence="2">Kingella_eburonensis</strain>
    </source>
</reference>
<dbReference type="OrthoDB" id="5676440at2"/>
<protein>
    <submittedName>
        <fullName evidence="2">Uncharacterized protein</fullName>
    </submittedName>
</protein>
<dbReference type="EMBL" id="FXUV01000048">
    <property type="protein sequence ID" value="SMQ13146.1"/>
    <property type="molecule type" value="Genomic_DNA"/>
</dbReference>
<dbReference type="Proteomes" id="UP000215450">
    <property type="component" value="Unassembled WGS sequence"/>
</dbReference>
<accession>A0A238TCU7</accession>
<dbReference type="AlphaFoldDB" id="A0A238TCU7"/>
<evidence type="ECO:0000313" key="3">
    <source>
        <dbReference type="Proteomes" id="UP000215450"/>
    </source>
</evidence>
<sequence length="139" mass="16087">MKPPRKMPDWAYNQMIDGLQKLLVLRLQGAPPADAIVALASVWEEALIPHTWFYDRDLDYNRLPTAFKRVIQHAEKWVQPAQVIREIPPRSESAVSGLIEQKQPALSEAERERNRQYIQQLLNTIARAKRPNDSEFTSN</sequence>
<name>A0A238TCU7_9NEIS</name>
<evidence type="ECO:0000313" key="1">
    <source>
        <dbReference type="EMBL" id="SMQ13146.1"/>
    </source>
</evidence>
<evidence type="ECO:0000313" key="2">
    <source>
        <dbReference type="EMBL" id="SNB80918.1"/>
    </source>
</evidence>
<dbReference type="RefSeq" id="WP_095063172.1">
    <property type="nucleotide sequence ID" value="NZ_FXUV02000053.1"/>
</dbReference>
<gene>
    <name evidence="1" type="ORF">KEBURONENSIS_01888</name>
    <name evidence="2" type="ORF">KEBURONENSIS_01902</name>
</gene>
<dbReference type="EMBL" id="FXUV02000053">
    <property type="protein sequence ID" value="SNB80918.1"/>
    <property type="molecule type" value="Genomic_DNA"/>
</dbReference>
<organism evidence="2 3">
    <name type="scientific">Kingella negevensis</name>
    <dbReference type="NCBI Taxonomy" id="1522312"/>
    <lineage>
        <taxon>Bacteria</taxon>
        <taxon>Pseudomonadati</taxon>
        <taxon>Pseudomonadota</taxon>
        <taxon>Betaproteobacteria</taxon>
        <taxon>Neisseriales</taxon>
        <taxon>Neisseriaceae</taxon>
        <taxon>Kingella</taxon>
    </lineage>
</organism>
<keyword evidence="3" id="KW-1185">Reference proteome</keyword>
<reference evidence="1" key="1">
    <citation type="submission" date="2017-05" db="EMBL/GenBank/DDBJ databases">
        <authorList>
            <person name="Song R."/>
            <person name="Chenine A.L."/>
            <person name="Ruprecht R.M."/>
        </authorList>
    </citation>
    <scope>NUCLEOTIDE SEQUENCE</scope>
    <source>
        <strain evidence="1">Kingella_eburonensis</strain>
    </source>
</reference>